<protein>
    <submittedName>
        <fullName evidence="2">Uncharacterized protein</fullName>
    </submittedName>
</protein>
<organism evidence="2 3">
    <name type="scientific">Araneus ventricosus</name>
    <name type="common">Orbweaver spider</name>
    <name type="synonym">Epeira ventricosa</name>
    <dbReference type="NCBI Taxonomy" id="182803"/>
    <lineage>
        <taxon>Eukaryota</taxon>
        <taxon>Metazoa</taxon>
        <taxon>Ecdysozoa</taxon>
        <taxon>Arthropoda</taxon>
        <taxon>Chelicerata</taxon>
        <taxon>Arachnida</taxon>
        <taxon>Araneae</taxon>
        <taxon>Araneomorphae</taxon>
        <taxon>Entelegynae</taxon>
        <taxon>Araneoidea</taxon>
        <taxon>Araneidae</taxon>
        <taxon>Araneus</taxon>
    </lineage>
</organism>
<gene>
    <name evidence="2" type="ORF">AVEN_12334_1</name>
</gene>
<dbReference type="Proteomes" id="UP000499080">
    <property type="component" value="Unassembled WGS sequence"/>
</dbReference>
<reference evidence="2 3" key="1">
    <citation type="journal article" date="2019" name="Sci. Rep.">
        <title>Orb-weaving spider Araneus ventricosus genome elucidates the spidroin gene catalogue.</title>
        <authorList>
            <person name="Kono N."/>
            <person name="Nakamura H."/>
            <person name="Ohtoshi R."/>
            <person name="Moran D.A.P."/>
            <person name="Shinohara A."/>
            <person name="Yoshida Y."/>
            <person name="Fujiwara M."/>
            <person name="Mori M."/>
            <person name="Tomita M."/>
            <person name="Arakawa K."/>
        </authorList>
    </citation>
    <scope>NUCLEOTIDE SEQUENCE [LARGE SCALE GENOMIC DNA]</scope>
</reference>
<dbReference type="AlphaFoldDB" id="A0A4Y2KXD9"/>
<name>A0A4Y2KXD9_ARAVE</name>
<evidence type="ECO:0000313" key="2">
    <source>
        <dbReference type="EMBL" id="GBN06978.1"/>
    </source>
</evidence>
<evidence type="ECO:0000256" key="1">
    <source>
        <dbReference type="SAM" id="MobiDB-lite"/>
    </source>
</evidence>
<evidence type="ECO:0000313" key="3">
    <source>
        <dbReference type="Proteomes" id="UP000499080"/>
    </source>
</evidence>
<keyword evidence="3" id="KW-1185">Reference proteome</keyword>
<feature type="compositionally biased region" description="Basic and acidic residues" evidence="1">
    <location>
        <begin position="59"/>
        <end position="69"/>
    </location>
</feature>
<feature type="region of interest" description="Disordered" evidence="1">
    <location>
        <begin position="38"/>
        <end position="76"/>
    </location>
</feature>
<proteinExistence type="predicted"/>
<dbReference type="EMBL" id="BGPR01005120">
    <property type="protein sequence ID" value="GBN06978.1"/>
    <property type="molecule type" value="Genomic_DNA"/>
</dbReference>
<accession>A0A4Y2KXD9</accession>
<comment type="caution">
    <text evidence="2">The sequence shown here is derived from an EMBL/GenBank/DDBJ whole genome shotgun (WGS) entry which is preliminary data.</text>
</comment>
<sequence>MNTFKYRKDRTRLFLAKGDATGSTRILDYRRILKKTLKNVNKRERPRPPQQTEIASRNNYERSPTDNPRRGLPSRFSSTCQEDVFFRDISEDRLTF</sequence>